<sequence length="207" mass="22078">MATTLVGLGLDVLALLVLVGWLYRRRLAAPEMTMVFVTLNIGLFSAVVAIGSGHFPVGVGFGLFGLLSLVRLRSVAFTNKDMAYTFSALVLALVNALPEKHVLLAVVLDAVVLAALWLVDDSGSRPQTRVLRMTLDCAVTATEDVRREVAQRLGREPIAVVVEQVDFVRETTVVAVRHEVEAAWTSWADAAAAASDGTVQPAGEVAP</sequence>
<feature type="transmembrane region" description="Helical" evidence="1">
    <location>
        <begin position="103"/>
        <end position="119"/>
    </location>
</feature>
<evidence type="ECO:0000313" key="2">
    <source>
        <dbReference type="EMBL" id="RNM17746.1"/>
    </source>
</evidence>
<accession>A0A3N0GZU3</accession>
<name>A0A3N0GZU3_9ACTN</name>
<keyword evidence="1" id="KW-0812">Transmembrane</keyword>
<organism evidence="2 3">
    <name type="scientific">Nocardioides pocheonensis</name>
    <dbReference type="NCBI Taxonomy" id="661485"/>
    <lineage>
        <taxon>Bacteria</taxon>
        <taxon>Bacillati</taxon>
        <taxon>Actinomycetota</taxon>
        <taxon>Actinomycetes</taxon>
        <taxon>Propionibacteriales</taxon>
        <taxon>Nocardioidaceae</taxon>
        <taxon>Nocardioides</taxon>
    </lineage>
</organism>
<dbReference type="InterPro" id="IPR032531">
    <property type="entry name" value="DUF4956"/>
</dbReference>
<proteinExistence type="predicted"/>
<keyword evidence="3" id="KW-1185">Reference proteome</keyword>
<feature type="transmembrane region" description="Helical" evidence="1">
    <location>
        <begin position="5"/>
        <end position="23"/>
    </location>
</feature>
<dbReference type="EMBL" id="RJSF01000002">
    <property type="protein sequence ID" value="RNM17746.1"/>
    <property type="molecule type" value="Genomic_DNA"/>
</dbReference>
<feature type="transmembrane region" description="Helical" evidence="1">
    <location>
        <begin position="43"/>
        <end position="70"/>
    </location>
</feature>
<dbReference type="RefSeq" id="WP_123220884.1">
    <property type="nucleotide sequence ID" value="NZ_RJSF01000002.1"/>
</dbReference>
<dbReference type="Pfam" id="PF16316">
    <property type="entry name" value="DUF4956"/>
    <property type="match status" value="1"/>
</dbReference>
<comment type="caution">
    <text evidence="2">The sequence shown here is derived from an EMBL/GenBank/DDBJ whole genome shotgun (WGS) entry which is preliminary data.</text>
</comment>
<reference evidence="2 3" key="1">
    <citation type="submission" date="2018-11" db="EMBL/GenBank/DDBJ databases">
        <authorList>
            <person name="Li F."/>
        </authorList>
    </citation>
    <scope>NUCLEOTIDE SEQUENCE [LARGE SCALE GENOMIC DNA]</scope>
    <source>
        <strain evidence="2 3">Gsoil 818</strain>
    </source>
</reference>
<dbReference type="Proteomes" id="UP000279994">
    <property type="component" value="Unassembled WGS sequence"/>
</dbReference>
<gene>
    <name evidence="2" type="ORF">EFL26_00290</name>
</gene>
<dbReference type="OrthoDB" id="3827267at2"/>
<keyword evidence="1" id="KW-1133">Transmembrane helix</keyword>
<protein>
    <submittedName>
        <fullName evidence="2">DUF4956 domain-containing protein</fullName>
    </submittedName>
</protein>
<evidence type="ECO:0000313" key="3">
    <source>
        <dbReference type="Proteomes" id="UP000279994"/>
    </source>
</evidence>
<dbReference type="AlphaFoldDB" id="A0A3N0GZU3"/>
<evidence type="ECO:0000256" key="1">
    <source>
        <dbReference type="SAM" id="Phobius"/>
    </source>
</evidence>
<keyword evidence="1" id="KW-0472">Membrane</keyword>